<proteinExistence type="predicted"/>
<evidence type="ECO:0000313" key="2">
    <source>
        <dbReference type="Proteomes" id="UP001165064"/>
    </source>
</evidence>
<gene>
    <name evidence="1" type="ORF">Amon02_000919300</name>
</gene>
<dbReference type="EMBL" id="BSXS01008553">
    <property type="protein sequence ID" value="GME92897.1"/>
    <property type="molecule type" value="Genomic_DNA"/>
</dbReference>
<protein>
    <submittedName>
        <fullName evidence="1">Unnamed protein product</fullName>
    </submittedName>
</protein>
<comment type="caution">
    <text evidence="1">The sequence shown here is derived from an EMBL/GenBank/DDBJ whole genome shotgun (WGS) entry which is preliminary data.</text>
</comment>
<sequence length="133" mass="15770">MNLVSSLPCSSRSFLGLTQDQKLLQDQLDIDEEKLVITSSLTTLHGFVIQLDELLSRLDTFEKLHDLVMKHQNYDETDLVKKFAKVRYQFNLQFVRSIKLLERQLISTYQQQKYYHDMFIKIQELEDVNQLSL</sequence>
<name>A0ACB5TQY7_AMBMO</name>
<accession>A0ACB5TQY7</accession>
<keyword evidence="2" id="KW-1185">Reference proteome</keyword>
<evidence type="ECO:0000313" key="1">
    <source>
        <dbReference type="EMBL" id="GME92897.1"/>
    </source>
</evidence>
<dbReference type="Proteomes" id="UP001165064">
    <property type="component" value="Unassembled WGS sequence"/>
</dbReference>
<organism evidence="1 2">
    <name type="scientific">Ambrosiozyma monospora</name>
    <name type="common">Yeast</name>
    <name type="synonym">Endomycopsis monosporus</name>
    <dbReference type="NCBI Taxonomy" id="43982"/>
    <lineage>
        <taxon>Eukaryota</taxon>
        <taxon>Fungi</taxon>
        <taxon>Dikarya</taxon>
        <taxon>Ascomycota</taxon>
        <taxon>Saccharomycotina</taxon>
        <taxon>Pichiomycetes</taxon>
        <taxon>Pichiales</taxon>
        <taxon>Pichiaceae</taxon>
        <taxon>Ambrosiozyma</taxon>
    </lineage>
</organism>
<reference evidence="1" key="1">
    <citation type="submission" date="2023-04" db="EMBL/GenBank/DDBJ databases">
        <title>Ambrosiozyma monospora NBRC 10751.</title>
        <authorList>
            <person name="Ichikawa N."/>
            <person name="Sato H."/>
            <person name="Tonouchi N."/>
        </authorList>
    </citation>
    <scope>NUCLEOTIDE SEQUENCE</scope>
    <source>
        <strain evidence="1">NBRC 10751</strain>
    </source>
</reference>